<dbReference type="EMBL" id="BSXW01000279">
    <property type="protein sequence ID" value="GMF17370.1"/>
    <property type="molecule type" value="Genomic_DNA"/>
</dbReference>
<name>A0A9W6WKX8_9STRA</name>
<dbReference type="Proteomes" id="UP001165083">
    <property type="component" value="Unassembled WGS sequence"/>
</dbReference>
<sequence length="125" mass="14250">MMVAYPRPRVPLRLSTLLPVKAEAVVLFHGGWDRQQVELQQWSVQDTMKGERLRVAFGANDCQFNTSNAFDWDLVVPSTRDRTSTCRDVRKLLGFVRHVTRTSRVDGPSGIQKDGCFGCETHWVD</sequence>
<protein>
    <submittedName>
        <fullName evidence="1">Unnamed protein product</fullName>
    </submittedName>
</protein>
<reference evidence="1" key="1">
    <citation type="submission" date="2023-04" db="EMBL/GenBank/DDBJ databases">
        <title>Phytophthora lilii NBRC 32176.</title>
        <authorList>
            <person name="Ichikawa N."/>
            <person name="Sato H."/>
            <person name="Tonouchi N."/>
        </authorList>
    </citation>
    <scope>NUCLEOTIDE SEQUENCE</scope>
    <source>
        <strain evidence="1">NBRC 32176</strain>
    </source>
</reference>
<dbReference type="AlphaFoldDB" id="A0A9W6WKX8"/>
<gene>
    <name evidence="1" type="ORF">Plil01_000633100</name>
</gene>
<comment type="caution">
    <text evidence="1">The sequence shown here is derived from an EMBL/GenBank/DDBJ whole genome shotgun (WGS) entry which is preliminary data.</text>
</comment>
<evidence type="ECO:0000313" key="1">
    <source>
        <dbReference type="EMBL" id="GMF17370.1"/>
    </source>
</evidence>
<dbReference type="OrthoDB" id="10500407at2759"/>
<evidence type="ECO:0000313" key="2">
    <source>
        <dbReference type="Proteomes" id="UP001165083"/>
    </source>
</evidence>
<keyword evidence="2" id="KW-1185">Reference proteome</keyword>
<organism evidence="1 2">
    <name type="scientific">Phytophthora lilii</name>
    <dbReference type="NCBI Taxonomy" id="2077276"/>
    <lineage>
        <taxon>Eukaryota</taxon>
        <taxon>Sar</taxon>
        <taxon>Stramenopiles</taxon>
        <taxon>Oomycota</taxon>
        <taxon>Peronosporomycetes</taxon>
        <taxon>Peronosporales</taxon>
        <taxon>Peronosporaceae</taxon>
        <taxon>Phytophthora</taxon>
    </lineage>
</organism>
<proteinExistence type="predicted"/>
<accession>A0A9W6WKX8</accession>